<evidence type="ECO:0000313" key="3">
    <source>
        <dbReference type="EMBL" id="GBC63680.1"/>
    </source>
</evidence>
<dbReference type="EMBL" id="BEXT01000001">
    <property type="protein sequence ID" value="GBC63680.1"/>
    <property type="molecule type" value="Genomic_DNA"/>
</dbReference>
<dbReference type="Pfam" id="PF03168">
    <property type="entry name" value="LEA_2"/>
    <property type="match status" value="2"/>
</dbReference>
<feature type="domain" description="Water stress and hypersensitive response" evidence="2">
    <location>
        <begin position="152"/>
        <end position="269"/>
    </location>
</feature>
<reference evidence="4" key="1">
    <citation type="submission" date="2017-11" db="EMBL/GenBank/DDBJ databases">
        <authorList>
            <person name="Watanabe M."/>
            <person name="Kojima H."/>
        </authorList>
    </citation>
    <scope>NUCLEOTIDE SEQUENCE [LARGE SCALE GENOMIC DNA]</scope>
    <source>
        <strain evidence="4">Tokyo 01</strain>
    </source>
</reference>
<feature type="domain" description="Water stress and hypersensitive response" evidence="2">
    <location>
        <begin position="31"/>
        <end position="147"/>
    </location>
</feature>
<evidence type="ECO:0000313" key="4">
    <source>
        <dbReference type="Proteomes" id="UP000288096"/>
    </source>
</evidence>
<sequence>MYRKTAVLSAMTVLLLWGCVTVRELIDEPEIEFTGMSLRSVSLLEATPVFRFRLTHTNPMGINVKNIAYNLKINNKKFVKGVSAQTVRLRPAGSGELELPITFNYLDLFESVAEFRYTDTVRYDLSGIVSIGPFSLPYQTGGEFDIPTLPGVSLRAIRVTDLSFPRASLVLDMELKNANAFAVRPSSLSYVCKLEGKELLRGRIPKLPAIAESGNTRVEIPVTVDLFKLEQSVYRIVKGRSAAYEISGSMAFDAAGGGQRRFPFKAAGRVPLRH</sequence>
<dbReference type="PANTHER" id="PTHR31459">
    <property type="match status" value="1"/>
</dbReference>
<dbReference type="Gene3D" id="2.60.40.1820">
    <property type="match status" value="2"/>
</dbReference>
<organism evidence="3 4">
    <name type="scientific">Desulfonema ishimotonii</name>
    <dbReference type="NCBI Taxonomy" id="45657"/>
    <lineage>
        <taxon>Bacteria</taxon>
        <taxon>Pseudomonadati</taxon>
        <taxon>Thermodesulfobacteriota</taxon>
        <taxon>Desulfobacteria</taxon>
        <taxon>Desulfobacterales</taxon>
        <taxon>Desulfococcaceae</taxon>
        <taxon>Desulfonema</taxon>
    </lineage>
</organism>
<dbReference type="PANTHER" id="PTHR31459:SF2">
    <property type="entry name" value="OS03G0843300 PROTEIN"/>
    <property type="match status" value="1"/>
</dbReference>
<dbReference type="SUPFAM" id="SSF117070">
    <property type="entry name" value="LEA14-like"/>
    <property type="match status" value="2"/>
</dbReference>
<dbReference type="SMART" id="SM00769">
    <property type="entry name" value="WHy"/>
    <property type="match status" value="2"/>
</dbReference>
<dbReference type="InterPro" id="IPR013990">
    <property type="entry name" value="WHy-dom"/>
</dbReference>
<dbReference type="GO" id="GO:0009269">
    <property type="term" value="P:response to desiccation"/>
    <property type="evidence" value="ECO:0007669"/>
    <property type="project" value="InterPro"/>
</dbReference>
<name>A0A401G372_9BACT</name>
<gene>
    <name evidence="3" type="ORF">DENIS_4678</name>
</gene>
<dbReference type="Proteomes" id="UP000288096">
    <property type="component" value="Unassembled WGS sequence"/>
</dbReference>
<accession>A0A401G372</accession>
<keyword evidence="4" id="KW-1185">Reference proteome</keyword>
<proteinExistence type="inferred from homology"/>
<dbReference type="InterPro" id="IPR004864">
    <property type="entry name" value="LEA_2"/>
</dbReference>
<evidence type="ECO:0000256" key="1">
    <source>
        <dbReference type="ARBA" id="ARBA00005960"/>
    </source>
</evidence>
<reference evidence="4" key="2">
    <citation type="submission" date="2019-01" db="EMBL/GenBank/DDBJ databases">
        <title>Genome sequence of Desulfonema ishimotonii strain Tokyo 01.</title>
        <authorList>
            <person name="Fukui M."/>
        </authorList>
    </citation>
    <scope>NUCLEOTIDE SEQUENCE [LARGE SCALE GENOMIC DNA]</scope>
    <source>
        <strain evidence="4">Tokyo 01</strain>
    </source>
</reference>
<protein>
    <recommendedName>
        <fullName evidence="2">Water stress and hypersensitive response domain-containing protein</fullName>
    </recommendedName>
</protein>
<comment type="caution">
    <text evidence="3">The sequence shown here is derived from an EMBL/GenBank/DDBJ whole genome shotgun (WGS) entry which is preliminary data.</text>
</comment>
<dbReference type="RefSeq" id="WP_124330724.1">
    <property type="nucleotide sequence ID" value="NZ_BEXT01000001.1"/>
</dbReference>
<comment type="similarity">
    <text evidence="1">Belongs to the LEA type 2 family.</text>
</comment>
<dbReference type="OrthoDB" id="5503935at2"/>
<dbReference type="AlphaFoldDB" id="A0A401G372"/>
<evidence type="ECO:0000259" key="2">
    <source>
        <dbReference type="SMART" id="SM00769"/>
    </source>
</evidence>
<dbReference type="InterPro" id="IPR045043">
    <property type="entry name" value="Lea14-like"/>
</dbReference>